<protein>
    <submittedName>
        <fullName evidence="1">Uncharacterized protein</fullName>
    </submittedName>
</protein>
<organism evidence="1 2">
    <name type="scientific">Pluteus cervinus</name>
    <dbReference type="NCBI Taxonomy" id="181527"/>
    <lineage>
        <taxon>Eukaryota</taxon>
        <taxon>Fungi</taxon>
        <taxon>Dikarya</taxon>
        <taxon>Basidiomycota</taxon>
        <taxon>Agaricomycotina</taxon>
        <taxon>Agaricomycetes</taxon>
        <taxon>Agaricomycetidae</taxon>
        <taxon>Agaricales</taxon>
        <taxon>Pluteineae</taxon>
        <taxon>Pluteaceae</taxon>
        <taxon>Pluteus</taxon>
    </lineage>
</organism>
<proteinExistence type="predicted"/>
<name>A0ACD3A0V2_9AGAR</name>
<keyword evidence="2" id="KW-1185">Reference proteome</keyword>
<evidence type="ECO:0000313" key="2">
    <source>
        <dbReference type="Proteomes" id="UP000308600"/>
    </source>
</evidence>
<evidence type="ECO:0000313" key="1">
    <source>
        <dbReference type="EMBL" id="TFK59320.1"/>
    </source>
</evidence>
<sequence length="173" mass="19448">MRERRKQCLSNMGTEWNSFFQIAYQSTDESDAEEVQQDEGLDPNTDEEGGRRTRQKGTKSTGGSGKFKTHPPTYRSDVMIVGIAKIDARVKAARKNAKTPSNVIESTRLEPRDKPLPRLGTGGLRIPKDAVDVDWLKEHDEFNDPAYVMMSDEEYEGDYEGNEGGGDDEVEDE</sequence>
<reference evidence="1 2" key="1">
    <citation type="journal article" date="2019" name="Nat. Ecol. Evol.">
        <title>Megaphylogeny resolves global patterns of mushroom evolution.</title>
        <authorList>
            <person name="Varga T."/>
            <person name="Krizsan K."/>
            <person name="Foldi C."/>
            <person name="Dima B."/>
            <person name="Sanchez-Garcia M."/>
            <person name="Sanchez-Ramirez S."/>
            <person name="Szollosi G.J."/>
            <person name="Szarkandi J.G."/>
            <person name="Papp V."/>
            <person name="Albert L."/>
            <person name="Andreopoulos W."/>
            <person name="Angelini C."/>
            <person name="Antonin V."/>
            <person name="Barry K.W."/>
            <person name="Bougher N.L."/>
            <person name="Buchanan P."/>
            <person name="Buyck B."/>
            <person name="Bense V."/>
            <person name="Catcheside P."/>
            <person name="Chovatia M."/>
            <person name="Cooper J."/>
            <person name="Damon W."/>
            <person name="Desjardin D."/>
            <person name="Finy P."/>
            <person name="Geml J."/>
            <person name="Haridas S."/>
            <person name="Hughes K."/>
            <person name="Justo A."/>
            <person name="Karasinski D."/>
            <person name="Kautmanova I."/>
            <person name="Kiss B."/>
            <person name="Kocsube S."/>
            <person name="Kotiranta H."/>
            <person name="LaButti K.M."/>
            <person name="Lechner B.E."/>
            <person name="Liimatainen K."/>
            <person name="Lipzen A."/>
            <person name="Lukacs Z."/>
            <person name="Mihaltcheva S."/>
            <person name="Morgado L.N."/>
            <person name="Niskanen T."/>
            <person name="Noordeloos M.E."/>
            <person name="Ohm R.A."/>
            <person name="Ortiz-Santana B."/>
            <person name="Ovrebo C."/>
            <person name="Racz N."/>
            <person name="Riley R."/>
            <person name="Savchenko A."/>
            <person name="Shiryaev A."/>
            <person name="Soop K."/>
            <person name="Spirin V."/>
            <person name="Szebenyi C."/>
            <person name="Tomsovsky M."/>
            <person name="Tulloss R.E."/>
            <person name="Uehling J."/>
            <person name="Grigoriev I.V."/>
            <person name="Vagvolgyi C."/>
            <person name="Papp T."/>
            <person name="Martin F.M."/>
            <person name="Miettinen O."/>
            <person name="Hibbett D.S."/>
            <person name="Nagy L.G."/>
        </authorList>
    </citation>
    <scope>NUCLEOTIDE SEQUENCE [LARGE SCALE GENOMIC DNA]</scope>
    <source>
        <strain evidence="1 2">NL-1719</strain>
    </source>
</reference>
<dbReference type="Proteomes" id="UP000308600">
    <property type="component" value="Unassembled WGS sequence"/>
</dbReference>
<accession>A0ACD3A0V2</accession>
<dbReference type="EMBL" id="ML209018">
    <property type="protein sequence ID" value="TFK59320.1"/>
    <property type="molecule type" value="Genomic_DNA"/>
</dbReference>
<gene>
    <name evidence="1" type="ORF">BDN72DRAFT_865257</name>
</gene>